<evidence type="ECO:0008006" key="7">
    <source>
        <dbReference type="Google" id="ProtNLM"/>
    </source>
</evidence>
<dbReference type="PROSITE" id="PS51406">
    <property type="entry name" value="FIBRINOGEN_C_2"/>
    <property type="match status" value="1"/>
</dbReference>
<dbReference type="AlphaFoldDB" id="A0ABD0JGE8"/>
<dbReference type="InterPro" id="IPR050373">
    <property type="entry name" value="Fibrinogen_C-term_domain"/>
</dbReference>
<evidence type="ECO:0000256" key="1">
    <source>
        <dbReference type="SAM" id="MobiDB-lite"/>
    </source>
</evidence>
<evidence type="ECO:0000313" key="5">
    <source>
        <dbReference type="EMBL" id="KAK7473908.1"/>
    </source>
</evidence>
<dbReference type="SUPFAM" id="SSF56496">
    <property type="entry name" value="Fibrinogen C-terminal domain-like"/>
    <property type="match status" value="1"/>
</dbReference>
<dbReference type="InterPro" id="IPR036056">
    <property type="entry name" value="Fibrinogen-like_C"/>
</dbReference>
<keyword evidence="6" id="KW-1185">Reference proteome</keyword>
<dbReference type="PANTHER" id="PTHR19143">
    <property type="entry name" value="FIBRINOGEN/TENASCIN/ANGIOPOEITIN"/>
    <property type="match status" value="1"/>
</dbReference>
<feature type="domain" description="Ig-like" evidence="3">
    <location>
        <begin position="115"/>
        <end position="205"/>
    </location>
</feature>
<dbReference type="EMBL" id="JACVVK020000453">
    <property type="protein sequence ID" value="KAK7473908.1"/>
    <property type="molecule type" value="Genomic_DNA"/>
</dbReference>
<evidence type="ECO:0000256" key="2">
    <source>
        <dbReference type="SAM" id="SignalP"/>
    </source>
</evidence>
<feature type="region of interest" description="Disordered" evidence="1">
    <location>
        <begin position="241"/>
        <end position="262"/>
    </location>
</feature>
<dbReference type="Proteomes" id="UP001519460">
    <property type="component" value="Unassembled WGS sequence"/>
</dbReference>
<dbReference type="SMART" id="SM00186">
    <property type="entry name" value="FBG"/>
    <property type="match status" value="1"/>
</dbReference>
<dbReference type="Gene3D" id="3.90.215.10">
    <property type="entry name" value="Gamma Fibrinogen, chain A, domain 1"/>
    <property type="match status" value="1"/>
</dbReference>
<feature type="chain" id="PRO_5044895811" description="Ig-like domain-containing protein" evidence="2">
    <location>
        <begin position="25"/>
        <end position="449"/>
    </location>
</feature>
<name>A0ABD0JGE8_9CAEN</name>
<dbReference type="InterPro" id="IPR002181">
    <property type="entry name" value="Fibrinogen_a/b/g_C_dom"/>
</dbReference>
<dbReference type="Pfam" id="PF00147">
    <property type="entry name" value="Fibrinogen_C"/>
    <property type="match status" value="1"/>
</dbReference>
<feature type="domain" description="Fibrinogen C-terminal" evidence="4">
    <location>
        <begin position="303"/>
        <end position="449"/>
    </location>
</feature>
<comment type="caution">
    <text evidence="5">The sequence shown here is derived from an EMBL/GenBank/DDBJ whole genome shotgun (WGS) entry which is preliminary data.</text>
</comment>
<dbReference type="PROSITE" id="PS50835">
    <property type="entry name" value="IG_LIKE"/>
    <property type="match status" value="1"/>
</dbReference>
<reference evidence="5 6" key="1">
    <citation type="journal article" date="2023" name="Sci. Data">
        <title>Genome assembly of the Korean intertidal mud-creeper Batillaria attramentaria.</title>
        <authorList>
            <person name="Patra A.K."/>
            <person name="Ho P.T."/>
            <person name="Jun S."/>
            <person name="Lee S.J."/>
            <person name="Kim Y."/>
            <person name="Won Y.J."/>
        </authorList>
    </citation>
    <scope>NUCLEOTIDE SEQUENCE [LARGE SCALE GENOMIC DNA]</scope>
    <source>
        <strain evidence="5">Wonlab-2016</strain>
    </source>
</reference>
<keyword evidence="2" id="KW-0732">Signal</keyword>
<dbReference type="InterPro" id="IPR014716">
    <property type="entry name" value="Fibrinogen_a/b/g_C_1"/>
</dbReference>
<accession>A0ABD0JGE8</accession>
<protein>
    <recommendedName>
        <fullName evidence="7">Ig-like domain-containing protein</fullName>
    </recommendedName>
</protein>
<evidence type="ECO:0000313" key="6">
    <source>
        <dbReference type="Proteomes" id="UP001519460"/>
    </source>
</evidence>
<organism evidence="5 6">
    <name type="scientific">Batillaria attramentaria</name>
    <dbReference type="NCBI Taxonomy" id="370345"/>
    <lineage>
        <taxon>Eukaryota</taxon>
        <taxon>Metazoa</taxon>
        <taxon>Spiralia</taxon>
        <taxon>Lophotrochozoa</taxon>
        <taxon>Mollusca</taxon>
        <taxon>Gastropoda</taxon>
        <taxon>Caenogastropoda</taxon>
        <taxon>Sorbeoconcha</taxon>
        <taxon>Cerithioidea</taxon>
        <taxon>Batillariidae</taxon>
        <taxon>Batillaria</taxon>
    </lineage>
</organism>
<gene>
    <name evidence="5" type="ORF">BaRGS_00034813</name>
</gene>
<evidence type="ECO:0000259" key="3">
    <source>
        <dbReference type="PROSITE" id="PS50835"/>
    </source>
</evidence>
<evidence type="ECO:0000259" key="4">
    <source>
        <dbReference type="PROSITE" id="PS51406"/>
    </source>
</evidence>
<dbReference type="PANTHER" id="PTHR19143:SF185">
    <property type="entry name" value="ANGIOPOIETIN-RELATED PROTEIN 5"/>
    <property type="match status" value="1"/>
</dbReference>
<dbReference type="InterPro" id="IPR007110">
    <property type="entry name" value="Ig-like_dom"/>
</dbReference>
<proteinExistence type="predicted"/>
<sequence length="449" mass="50653">MNHLASCIFACTLFLWCILDEASAFRWDAALRQRSSLSVCEGQNLTIPWAFQLDPGEKAEVFEWQRKYGLDAALTITISEVKDSGTYTVIASITNAKNKKKKYTHTVSVLVLVSPATSDGRMHVAMLPEPVIVGSGTEVDYHARLSCGTFKNLGHPPVTVVWTLPAGVNMASTTYQNGTFYFDVPNPVVSGLYSCEINSTDPALDCVDRSSDLKVGDSVFLDGTDIQLKLMNHKLQAERNVRQGKLEKERQRQEGLESKLNQESKKLKDLETKLRHEQSVLETKVDQVEKKGNGFSDCKEVQGLKKMHWLTSSKKFSLRIDLTDFHGKTAYAKYDSVSIHGPRHGYKLVVSGYSGTAGNGLMKPVRGQTLKWQTSNNQPFSTPDHDRDYCSCNCAAERRAGWWFYYCAQVTLNAPYTHKEVSDVNRLVWYPWKKWKTLKATEMKIRPKE</sequence>
<feature type="signal peptide" evidence="2">
    <location>
        <begin position="1"/>
        <end position="24"/>
    </location>
</feature>